<feature type="transmembrane region" description="Helical" evidence="6">
    <location>
        <begin position="41"/>
        <end position="62"/>
    </location>
</feature>
<feature type="transmembrane region" description="Helical" evidence="6">
    <location>
        <begin position="143"/>
        <end position="162"/>
    </location>
</feature>
<keyword evidence="2" id="KW-1003">Cell membrane</keyword>
<evidence type="ECO:0000256" key="2">
    <source>
        <dbReference type="ARBA" id="ARBA00022475"/>
    </source>
</evidence>
<feature type="transmembrane region" description="Helical" evidence="6">
    <location>
        <begin position="68"/>
        <end position="91"/>
    </location>
</feature>
<gene>
    <name evidence="7" type="ORF">H6A01_05160</name>
</gene>
<accession>A0ABS2GFU7</accession>
<evidence type="ECO:0000313" key="8">
    <source>
        <dbReference type="Proteomes" id="UP000707138"/>
    </source>
</evidence>
<evidence type="ECO:0000256" key="6">
    <source>
        <dbReference type="SAM" id="Phobius"/>
    </source>
</evidence>
<proteinExistence type="predicted"/>
<feature type="transmembrane region" description="Helical" evidence="6">
    <location>
        <begin position="174"/>
        <end position="195"/>
    </location>
</feature>
<evidence type="ECO:0000256" key="1">
    <source>
        <dbReference type="ARBA" id="ARBA00004651"/>
    </source>
</evidence>
<comment type="subcellular location">
    <subcellularLocation>
        <location evidence="1">Cell membrane</location>
        <topology evidence="1">Multi-pass membrane protein</topology>
    </subcellularLocation>
</comment>
<feature type="transmembrane region" description="Helical" evidence="6">
    <location>
        <begin position="103"/>
        <end position="123"/>
    </location>
</feature>
<organism evidence="7 8">
    <name type="scientific">Veillonella magna</name>
    <dbReference type="NCBI Taxonomy" id="464322"/>
    <lineage>
        <taxon>Bacteria</taxon>
        <taxon>Bacillati</taxon>
        <taxon>Bacillota</taxon>
        <taxon>Negativicutes</taxon>
        <taxon>Veillonellales</taxon>
        <taxon>Veillonellaceae</taxon>
        <taxon>Veillonella</taxon>
    </lineage>
</organism>
<reference evidence="7 8" key="1">
    <citation type="journal article" date="2021" name="Sci. Rep.">
        <title>The distribution of antibiotic resistance genes in chicken gut microbiota commensals.</title>
        <authorList>
            <person name="Juricova H."/>
            <person name="Matiasovicova J."/>
            <person name="Kubasova T."/>
            <person name="Cejkova D."/>
            <person name="Rychlik I."/>
        </authorList>
    </citation>
    <scope>NUCLEOTIDE SEQUENCE [LARGE SCALE GENOMIC DNA]</scope>
    <source>
        <strain evidence="7 8">An537</strain>
    </source>
</reference>
<dbReference type="RefSeq" id="WP_205087785.1">
    <property type="nucleotide sequence ID" value="NZ_JACJLA010000007.1"/>
</dbReference>
<name>A0ABS2GFU7_9FIRM</name>
<keyword evidence="5 6" id="KW-0472">Membrane</keyword>
<protein>
    <submittedName>
        <fullName evidence="7">LysE family transporter</fullName>
    </submittedName>
</protein>
<evidence type="ECO:0000256" key="5">
    <source>
        <dbReference type="ARBA" id="ARBA00023136"/>
    </source>
</evidence>
<dbReference type="PANTHER" id="PTHR30086:SF20">
    <property type="entry name" value="ARGININE EXPORTER PROTEIN ARGO-RELATED"/>
    <property type="match status" value="1"/>
</dbReference>
<dbReference type="Proteomes" id="UP000707138">
    <property type="component" value="Unassembled WGS sequence"/>
</dbReference>
<keyword evidence="8" id="KW-1185">Reference proteome</keyword>
<evidence type="ECO:0000313" key="7">
    <source>
        <dbReference type="EMBL" id="MBM6912712.1"/>
    </source>
</evidence>
<dbReference type="PANTHER" id="PTHR30086">
    <property type="entry name" value="ARGININE EXPORTER PROTEIN ARGO"/>
    <property type="match status" value="1"/>
</dbReference>
<feature type="transmembrane region" description="Helical" evidence="6">
    <location>
        <begin position="6"/>
        <end position="29"/>
    </location>
</feature>
<dbReference type="Pfam" id="PF01810">
    <property type="entry name" value="LysE"/>
    <property type="match status" value="1"/>
</dbReference>
<sequence>MYYYVQGFLLGLASMAPIGMQNIFLINTALTQRIYRIAQTVLIVTAFDLSLSLSAFFGIGWLLDAVPWAKLILLLGGGALVVVMGVALLRARGQLEGADVDIPLTKVIAMAGLVTWCNPQAILDTSMMLGAVRASIGPAEADYFVGGFATATIVWFVGLASIVRSVASYINSTVLTCVNRLCGTFIVVYGAYLLWKGIELLSI</sequence>
<comment type="caution">
    <text evidence="7">The sequence shown here is derived from an EMBL/GenBank/DDBJ whole genome shotgun (WGS) entry which is preliminary data.</text>
</comment>
<keyword evidence="3 6" id="KW-0812">Transmembrane</keyword>
<evidence type="ECO:0000256" key="4">
    <source>
        <dbReference type="ARBA" id="ARBA00022989"/>
    </source>
</evidence>
<dbReference type="InterPro" id="IPR001123">
    <property type="entry name" value="LeuE-type"/>
</dbReference>
<dbReference type="EMBL" id="JACJLA010000007">
    <property type="protein sequence ID" value="MBM6912712.1"/>
    <property type="molecule type" value="Genomic_DNA"/>
</dbReference>
<keyword evidence="4 6" id="KW-1133">Transmembrane helix</keyword>
<evidence type="ECO:0000256" key="3">
    <source>
        <dbReference type="ARBA" id="ARBA00022692"/>
    </source>
</evidence>